<organism evidence="1 2">
    <name type="scientific">Owenia fusiformis</name>
    <name type="common">Polychaete worm</name>
    <dbReference type="NCBI Taxonomy" id="6347"/>
    <lineage>
        <taxon>Eukaryota</taxon>
        <taxon>Metazoa</taxon>
        <taxon>Spiralia</taxon>
        <taxon>Lophotrochozoa</taxon>
        <taxon>Annelida</taxon>
        <taxon>Polychaeta</taxon>
        <taxon>Sedentaria</taxon>
        <taxon>Canalipalpata</taxon>
        <taxon>Sabellida</taxon>
        <taxon>Oweniida</taxon>
        <taxon>Oweniidae</taxon>
        <taxon>Owenia</taxon>
    </lineage>
</organism>
<dbReference type="Gene3D" id="3.40.50.150">
    <property type="entry name" value="Vaccinia Virus protein VP39"/>
    <property type="match status" value="1"/>
</dbReference>
<name>A0A8J1TI76_OWEFU</name>
<comment type="caution">
    <text evidence="1">The sequence shown here is derived from an EMBL/GenBank/DDBJ whole genome shotgun (WGS) entry which is preliminary data.</text>
</comment>
<dbReference type="InterPro" id="IPR029063">
    <property type="entry name" value="SAM-dependent_MTases_sf"/>
</dbReference>
<dbReference type="EMBL" id="CAIIXF020000002">
    <property type="protein sequence ID" value="CAH1778198.1"/>
    <property type="molecule type" value="Genomic_DNA"/>
</dbReference>
<keyword evidence="2" id="KW-1185">Reference proteome</keyword>
<protein>
    <submittedName>
        <fullName evidence="1">Uncharacterized protein</fullName>
    </submittedName>
</protein>
<proteinExistence type="predicted"/>
<gene>
    <name evidence="1" type="ORF">OFUS_LOCUS5154</name>
</gene>
<dbReference type="SUPFAM" id="SSF53335">
    <property type="entry name" value="S-adenosyl-L-methionine-dependent methyltransferases"/>
    <property type="match status" value="1"/>
</dbReference>
<evidence type="ECO:0000313" key="2">
    <source>
        <dbReference type="Proteomes" id="UP000749559"/>
    </source>
</evidence>
<dbReference type="OrthoDB" id="2019266at2759"/>
<feature type="non-terminal residue" evidence="1">
    <location>
        <position position="1"/>
    </location>
</feature>
<evidence type="ECO:0000313" key="1">
    <source>
        <dbReference type="EMBL" id="CAH1778198.1"/>
    </source>
</evidence>
<sequence length="115" mass="12261">MATKVQNGAADIAFGDGAKTADDAHALFVKVSNVNLTQKDVDNIYDNWAATYDKDLYLNGFNTSTPLAAARQLAEYVKDKSTPVMDFAAGTGIVGGELKRLGFTHIDALDACQAM</sequence>
<dbReference type="AlphaFoldDB" id="A0A8J1TI76"/>
<accession>A0A8J1TI76</accession>
<reference evidence="1" key="1">
    <citation type="submission" date="2022-03" db="EMBL/GenBank/DDBJ databases">
        <authorList>
            <person name="Martin C."/>
        </authorList>
    </citation>
    <scope>NUCLEOTIDE SEQUENCE</scope>
</reference>
<dbReference type="Proteomes" id="UP000749559">
    <property type="component" value="Unassembled WGS sequence"/>
</dbReference>